<name>A0A8S5LU23_9CAUD</name>
<protein>
    <submittedName>
        <fullName evidence="1">Type I neck protein</fullName>
    </submittedName>
</protein>
<evidence type="ECO:0000313" key="1">
    <source>
        <dbReference type="EMBL" id="DAD73347.1"/>
    </source>
</evidence>
<sequence length="119" mass="13261">MRISVSGDFNQMERYLKKDRRVSMDDMGRAIVEALRSNTPSKSGATAAAWGYRVSKTSRGEELEIFNTHINKGKNIAILIHYGHGTGTGGYVPPHPYIDKAIDSVYKSAINKVLNDYLK</sequence>
<organism evidence="1">
    <name type="scientific">Siphoviridae sp. ctKm44</name>
    <dbReference type="NCBI Taxonomy" id="2826245"/>
    <lineage>
        <taxon>Viruses</taxon>
        <taxon>Duplodnaviria</taxon>
        <taxon>Heunggongvirae</taxon>
        <taxon>Uroviricota</taxon>
        <taxon>Caudoviricetes</taxon>
    </lineage>
</organism>
<dbReference type="EMBL" id="BK014735">
    <property type="protein sequence ID" value="DAD73347.1"/>
    <property type="molecule type" value="Genomic_DNA"/>
</dbReference>
<proteinExistence type="predicted"/>
<accession>A0A8S5LU23</accession>
<reference evidence="1" key="1">
    <citation type="journal article" date="2021" name="Proc. Natl. Acad. Sci. U.S.A.">
        <title>A Catalog of Tens of Thousands of Viruses from Human Metagenomes Reveals Hidden Associations with Chronic Diseases.</title>
        <authorList>
            <person name="Tisza M.J."/>
            <person name="Buck C.B."/>
        </authorList>
    </citation>
    <scope>NUCLEOTIDE SEQUENCE</scope>
    <source>
        <strain evidence="1">CtKm44</strain>
    </source>
</reference>